<dbReference type="Proteomes" id="UP001154078">
    <property type="component" value="Chromosome 1"/>
</dbReference>
<feature type="coiled-coil region" evidence="11">
    <location>
        <begin position="162"/>
        <end position="291"/>
    </location>
</feature>
<keyword evidence="9" id="KW-0131">Cell cycle</keyword>
<evidence type="ECO:0000256" key="6">
    <source>
        <dbReference type="ARBA" id="ARBA00022776"/>
    </source>
</evidence>
<dbReference type="GO" id="GO:0005634">
    <property type="term" value="C:nucleus"/>
    <property type="evidence" value="ECO:0007669"/>
    <property type="project" value="UniProtKB-SubCell"/>
</dbReference>
<dbReference type="GO" id="GO:0003677">
    <property type="term" value="F:DNA binding"/>
    <property type="evidence" value="ECO:0007669"/>
    <property type="project" value="TreeGrafter"/>
</dbReference>
<keyword evidence="8 10" id="KW-0539">Nucleus</keyword>
<evidence type="ECO:0000256" key="8">
    <source>
        <dbReference type="ARBA" id="ARBA00023242"/>
    </source>
</evidence>
<protein>
    <recommendedName>
        <fullName evidence="10">Structural maintenance of chromosomes protein</fullName>
    </recommendedName>
</protein>
<feature type="region of interest" description="Disordered" evidence="12">
    <location>
        <begin position="395"/>
        <end position="432"/>
    </location>
</feature>
<dbReference type="OrthoDB" id="413649at2759"/>
<dbReference type="SUPFAM" id="SSF52540">
    <property type="entry name" value="P-loop containing nucleoside triphosphate hydrolases"/>
    <property type="match status" value="2"/>
</dbReference>
<keyword evidence="6" id="KW-0498">Mitosis</keyword>
<dbReference type="PANTHER" id="PTHR18937">
    <property type="entry name" value="STRUCTURAL MAINTENANCE OF CHROMOSOMES SMC FAMILY MEMBER"/>
    <property type="match status" value="1"/>
</dbReference>
<dbReference type="Pfam" id="PF02463">
    <property type="entry name" value="SMC_N"/>
    <property type="match status" value="2"/>
</dbReference>
<dbReference type="GO" id="GO:0005524">
    <property type="term" value="F:ATP binding"/>
    <property type="evidence" value="ECO:0007669"/>
    <property type="project" value="InterPro"/>
</dbReference>
<evidence type="ECO:0000313" key="14">
    <source>
        <dbReference type="EMBL" id="CAH0546132.1"/>
    </source>
</evidence>
<dbReference type="Gene3D" id="3.40.50.300">
    <property type="entry name" value="P-loop containing nucleotide triphosphate hydrolases"/>
    <property type="match status" value="3"/>
</dbReference>
<evidence type="ECO:0000256" key="1">
    <source>
        <dbReference type="ARBA" id="ARBA00004123"/>
    </source>
</evidence>
<dbReference type="InterPro" id="IPR010935">
    <property type="entry name" value="SMC_hinge"/>
</dbReference>
<evidence type="ECO:0000256" key="3">
    <source>
        <dbReference type="ARBA" id="ARBA00005597"/>
    </source>
</evidence>
<evidence type="ECO:0000256" key="2">
    <source>
        <dbReference type="ARBA" id="ARBA00004286"/>
    </source>
</evidence>
<dbReference type="InterPro" id="IPR036277">
    <property type="entry name" value="SMC_hinge_sf"/>
</dbReference>
<evidence type="ECO:0000259" key="13">
    <source>
        <dbReference type="SMART" id="SM00968"/>
    </source>
</evidence>
<feature type="compositionally biased region" description="Low complexity" evidence="12">
    <location>
        <begin position="956"/>
        <end position="968"/>
    </location>
</feature>
<evidence type="ECO:0000313" key="15">
    <source>
        <dbReference type="Proteomes" id="UP001154078"/>
    </source>
</evidence>
<reference evidence="14" key="1">
    <citation type="submission" date="2021-12" db="EMBL/GenBank/DDBJ databases">
        <authorList>
            <person name="King R."/>
        </authorList>
    </citation>
    <scope>NUCLEOTIDE SEQUENCE</scope>
</reference>
<feature type="region of interest" description="Disordered" evidence="12">
    <location>
        <begin position="827"/>
        <end position="868"/>
    </location>
</feature>
<dbReference type="PIRSF" id="PIRSF005719">
    <property type="entry name" value="SMC"/>
    <property type="match status" value="1"/>
</dbReference>
<dbReference type="InterPro" id="IPR024704">
    <property type="entry name" value="SMC"/>
</dbReference>
<keyword evidence="5" id="KW-0132">Cell division</keyword>
<dbReference type="InterPro" id="IPR028468">
    <property type="entry name" value="Smc1_ABC"/>
</dbReference>
<feature type="coiled-coil region" evidence="11">
    <location>
        <begin position="993"/>
        <end position="1062"/>
    </location>
</feature>
<evidence type="ECO:0000256" key="12">
    <source>
        <dbReference type="SAM" id="MobiDB-lite"/>
    </source>
</evidence>
<dbReference type="FunFam" id="1.20.1060.20:FF:000001">
    <property type="entry name" value="Structural maintenance of chromosomes 1A"/>
    <property type="match status" value="1"/>
</dbReference>
<gene>
    <name evidence="14" type="ORF">MELIAE_LOCUS368</name>
</gene>
<dbReference type="FunFam" id="3.40.50.300:FF:000564">
    <property type="entry name" value="Structural maintenance of chromosomes 1A"/>
    <property type="match status" value="1"/>
</dbReference>
<dbReference type="Pfam" id="PF06470">
    <property type="entry name" value="SMC_hinge"/>
    <property type="match status" value="1"/>
</dbReference>
<accession>A0A9P0ALK1</accession>
<dbReference type="CDD" id="cd03275">
    <property type="entry name" value="ABC_SMC1_euk"/>
    <property type="match status" value="1"/>
</dbReference>
<feature type="region of interest" description="Disordered" evidence="12">
    <location>
        <begin position="348"/>
        <end position="367"/>
    </location>
</feature>
<feature type="coiled-coil region" evidence="11">
    <location>
        <begin position="1234"/>
        <end position="1275"/>
    </location>
</feature>
<feature type="domain" description="SMC hinge" evidence="13">
    <location>
        <begin position="513"/>
        <end position="632"/>
    </location>
</feature>
<comment type="similarity">
    <text evidence="3">Belongs to the SMC family. SMC1 subfamily.</text>
</comment>
<organism evidence="14 15">
    <name type="scientific">Brassicogethes aeneus</name>
    <name type="common">Rape pollen beetle</name>
    <name type="synonym">Meligethes aeneus</name>
    <dbReference type="NCBI Taxonomy" id="1431903"/>
    <lineage>
        <taxon>Eukaryota</taxon>
        <taxon>Metazoa</taxon>
        <taxon>Ecdysozoa</taxon>
        <taxon>Arthropoda</taxon>
        <taxon>Hexapoda</taxon>
        <taxon>Insecta</taxon>
        <taxon>Pterygota</taxon>
        <taxon>Neoptera</taxon>
        <taxon>Endopterygota</taxon>
        <taxon>Coleoptera</taxon>
        <taxon>Polyphaga</taxon>
        <taxon>Cucujiformia</taxon>
        <taxon>Nitidulidae</taxon>
        <taxon>Meligethinae</taxon>
        <taxon>Brassicogethes</taxon>
    </lineage>
</organism>
<dbReference type="GO" id="GO:0016887">
    <property type="term" value="F:ATP hydrolysis activity"/>
    <property type="evidence" value="ECO:0007669"/>
    <property type="project" value="InterPro"/>
</dbReference>
<evidence type="ECO:0000256" key="10">
    <source>
        <dbReference type="PIRNR" id="PIRNR005719"/>
    </source>
</evidence>
<evidence type="ECO:0000256" key="7">
    <source>
        <dbReference type="ARBA" id="ARBA00023054"/>
    </source>
</evidence>
<dbReference type="Gene3D" id="3.30.70.1620">
    <property type="match status" value="1"/>
</dbReference>
<dbReference type="EMBL" id="OV121132">
    <property type="protein sequence ID" value="CAH0546132.1"/>
    <property type="molecule type" value="Genomic_DNA"/>
</dbReference>
<comment type="subcellular location">
    <subcellularLocation>
        <location evidence="2">Chromosome</location>
    </subcellularLocation>
    <subcellularLocation>
        <location evidence="1 10">Nucleus</location>
    </subcellularLocation>
</comment>
<evidence type="ECO:0000256" key="5">
    <source>
        <dbReference type="ARBA" id="ARBA00022618"/>
    </source>
</evidence>
<dbReference type="PANTHER" id="PTHR18937:SF12">
    <property type="entry name" value="STRUCTURAL MAINTENANCE OF CHROMOSOMES PROTEIN"/>
    <property type="match status" value="1"/>
</dbReference>
<feature type="compositionally biased region" description="Basic and acidic residues" evidence="12">
    <location>
        <begin position="396"/>
        <end position="432"/>
    </location>
</feature>
<proteinExistence type="inferred from homology"/>
<dbReference type="GO" id="GO:0008278">
    <property type="term" value="C:cohesin complex"/>
    <property type="evidence" value="ECO:0007669"/>
    <property type="project" value="InterPro"/>
</dbReference>
<feature type="compositionally biased region" description="Basic and acidic residues" evidence="12">
    <location>
        <begin position="837"/>
        <end position="868"/>
    </location>
</feature>
<keyword evidence="4" id="KW-0158">Chromosome</keyword>
<dbReference type="InterPro" id="IPR003395">
    <property type="entry name" value="RecF/RecN/SMC_N"/>
</dbReference>
<evidence type="ECO:0000256" key="9">
    <source>
        <dbReference type="ARBA" id="ARBA00023306"/>
    </source>
</evidence>
<dbReference type="Gene3D" id="1.20.1060.20">
    <property type="match status" value="1"/>
</dbReference>
<dbReference type="GO" id="GO:0051301">
    <property type="term" value="P:cell division"/>
    <property type="evidence" value="ECO:0007669"/>
    <property type="project" value="UniProtKB-KW"/>
</dbReference>
<dbReference type="SUPFAM" id="SSF75553">
    <property type="entry name" value="Smc hinge domain"/>
    <property type="match status" value="1"/>
</dbReference>
<sequence length="1436" mass="165391">MPARLKHIEVENFKSYKGRRTIGPLKPFNAVIGPNGSGKSNFMDAISFVMGEKTQSLRVKRLSDLIHGAAISKPISRSCSVAAVFILDDGSEMAFQRSVHGSSSEYKINGNIVATNEYLGELEKLRINVKAKNFLVFQGAVESVAMKNPKEMTALFEEISTSGALKEEYEKLKYAMQKAQEEINFAYQKKKGINAERKEARLEKEEADKYSRLKDDLNNKLVEHQLFRLYHNECEMSNLEADMKSKQKEVEKIEKKKEKSEEVLKNIKKEQGKFNRELAKIEQDIREVEVEITKKRPQFIKAKERVTHMQKKLDGAIKTLEQARKAHDAHMNDIRKLEDELEEVEKTKREYEQQIAGESQSQGRDVHLEDAQVKEYHRLKEEAAKRSARYMQELDSVNREQKSDQDRLDNVSQKRTDAENKHRQKCHEKEEMEKRIEKLAEHIRSSEQALQDQNQMLNDLQSDVGSSKDRVTEIQKQLDDVLEQLGDARTDKHEDARRKKKQEIVERFKTYYPGVYDRMINMCQPIHKRYNVAITKNLGKYMEAIVVDTEHTGRQCIKYLKEQRLEPETFLPLDYLQTKPVKERLRTITEPKGVKLIYDVLQFEPQAIAKAVMFATNNALVCESPEDAMKVAYELGGRYDAVALDGTYYQKSGIISGGSLDLARKAKRWDEKHMAQLKSQKEKLTEELRDSMKKSRKESELNTVLSQIRGLDTRLRYAKTDMESTKKQIKQVDNELLKLSNEMTKYGPQIEEIEKTMSTREQQIEEIKVKMNSLEDVVFSKFCQEIGVRNIRQYEDRELRAQEERKQKRLEFQKQINRITSNLEFERSRDTQNNVSRWERSVNDEEEKLETGRKQEAKQREEIEKDQQQVERLKAQRLNKKQEVDGMEDDVGKARREVGSIAKDLQVCQKAIVNLESKIESKRSDRHTILMQCKMEDVAIPMIVGNMEDIIAADPQSQSSSDQSNSTHQSEKEARIKIDYNMLGENFKDLEEKDEIRRAENKLLKSIQNLQDTLTKIQAPNMKAIEKLELAQGKLQSTNEEFEALKKQNKKAKSTFEKIKQQRYDRFVKCFDHVSNEIDNIYKSLAQNQSAQAFLGAENPEEPYLDGINYNCVAPGKRFQPMSNLSGGEKTVAALALLFAIHSYQPAPFFVLDEVDAALDNTNIGKVAKYITEKTESLQTIVISLKEEFYSHADALIGICPQDLVENDEIRRAENKLLKSIQILDTLTKIQAPNMKAIEKLELAQGKLQSTNEEFEALKKQNKKAKSTFEKIKQQRYDRFVKCFDHVSNEIDNIYKSLAQNQSAQAFLGAENPEEPYLDGINYNCVAPGKRFQPMSNLSGGEKTVAALALLFAIHSYQPAPFFVLDEVDAALDNTNIGKVAKYITEKTESLQTIVISLKEEFYSHADALIGICPQPSDCLVSQVLTWDLTKYEHNG</sequence>
<evidence type="ECO:0000256" key="4">
    <source>
        <dbReference type="ARBA" id="ARBA00022454"/>
    </source>
</evidence>
<keyword evidence="7 11" id="KW-0175">Coiled coil</keyword>
<dbReference type="InterPro" id="IPR027417">
    <property type="entry name" value="P-loop_NTPase"/>
</dbReference>
<dbReference type="SMART" id="SM00968">
    <property type="entry name" value="SMC_hinge"/>
    <property type="match status" value="1"/>
</dbReference>
<dbReference type="Gene3D" id="1.10.287.1490">
    <property type="match status" value="1"/>
</dbReference>
<dbReference type="GO" id="GO:0007062">
    <property type="term" value="P:sister chromatid cohesion"/>
    <property type="evidence" value="ECO:0007669"/>
    <property type="project" value="InterPro"/>
</dbReference>
<evidence type="ECO:0000256" key="11">
    <source>
        <dbReference type="SAM" id="Coils"/>
    </source>
</evidence>
<name>A0A9P0ALK1_BRAAE</name>
<feature type="region of interest" description="Disordered" evidence="12">
    <location>
        <begin position="954"/>
        <end position="974"/>
    </location>
</feature>
<keyword evidence="15" id="KW-1185">Reference proteome</keyword>